<evidence type="ECO:0000259" key="1">
    <source>
        <dbReference type="Pfam" id="PF13358"/>
    </source>
</evidence>
<dbReference type="InterPro" id="IPR038717">
    <property type="entry name" value="Tc1-like_DDE_dom"/>
</dbReference>
<proteinExistence type="predicted"/>
<organism evidence="2 3">
    <name type="scientific">Candidatus Rhabdochlamydia oedothoracis</name>
    <dbReference type="NCBI Taxonomy" id="2720720"/>
    <lineage>
        <taxon>Bacteria</taxon>
        <taxon>Pseudomonadati</taxon>
        <taxon>Chlamydiota</taxon>
        <taxon>Chlamydiia</taxon>
        <taxon>Parachlamydiales</taxon>
        <taxon>Candidatus Rhabdochlamydiaceae</taxon>
        <taxon>Candidatus Rhabdochlamydia</taxon>
    </lineage>
</organism>
<accession>A0ABX8V1N4</accession>
<dbReference type="GO" id="GO:0004519">
    <property type="term" value="F:endonuclease activity"/>
    <property type="evidence" value="ECO:0007669"/>
    <property type="project" value="UniProtKB-KW"/>
</dbReference>
<dbReference type="EMBL" id="CP075587">
    <property type="protein sequence ID" value="QYF49086.1"/>
    <property type="molecule type" value="Genomic_DNA"/>
</dbReference>
<keyword evidence="2" id="KW-0255">Endonuclease</keyword>
<dbReference type="Pfam" id="PF13358">
    <property type="entry name" value="DDE_3"/>
    <property type="match status" value="1"/>
</dbReference>
<name>A0ABX8V1N4_9BACT</name>
<dbReference type="InterPro" id="IPR036397">
    <property type="entry name" value="RNaseH_sf"/>
</dbReference>
<dbReference type="Proteomes" id="UP000826014">
    <property type="component" value="Chromosome"/>
</dbReference>
<feature type="domain" description="Tc1-like transposase DDE" evidence="1">
    <location>
        <begin position="3"/>
        <end position="40"/>
    </location>
</feature>
<keyword evidence="2" id="KW-0378">Hydrolase</keyword>
<protein>
    <submittedName>
        <fullName evidence="2">DDE superfamily endonuclease</fullName>
    </submittedName>
</protein>
<keyword evidence="3" id="KW-1185">Reference proteome</keyword>
<gene>
    <name evidence="2" type="ORF">RHABOEDO_001350</name>
</gene>
<dbReference type="Gene3D" id="3.30.420.10">
    <property type="entry name" value="Ribonuclease H-like superfamily/Ribonuclease H"/>
    <property type="match status" value="1"/>
</dbReference>
<sequence length="55" mass="6682">MSSRIKVHYLPPYSPNLNPIERLWKILKEKTVYNRYYETSVTFFQAIRGFFLEPV</sequence>
<reference evidence="2 3" key="1">
    <citation type="journal article" date="2022" name="bioRxiv">
        <title>Ecology and evolution of chlamydial symbionts of arthropods.</title>
        <authorList>
            <person name="Halter T."/>
            <person name="Koestlbacher S."/>
            <person name="Collingro A."/>
            <person name="Sixt B.S."/>
            <person name="Toenshoff E.R."/>
            <person name="Hendrickx F."/>
            <person name="Kostanjsek R."/>
            <person name="Horn M."/>
        </authorList>
    </citation>
    <scope>NUCLEOTIDE SEQUENCE [LARGE SCALE GENOMIC DNA]</scope>
    <source>
        <strain evidence="2">W744xW776</strain>
    </source>
</reference>
<evidence type="ECO:0000313" key="2">
    <source>
        <dbReference type="EMBL" id="QYF49086.1"/>
    </source>
</evidence>
<evidence type="ECO:0000313" key="3">
    <source>
        <dbReference type="Proteomes" id="UP000826014"/>
    </source>
</evidence>
<keyword evidence="2" id="KW-0540">Nuclease</keyword>